<feature type="domain" description="Peptidase S1" evidence="1">
    <location>
        <begin position="40"/>
        <end position="135"/>
    </location>
</feature>
<gene>
    <name evidence="3" type="primary">LOC116413548</name>
</gene>
<dbReference type="Gene3D" id="2.40.10.10">
    <property type="entry name" value="Trypsin-like serine proteases"/>
    <property type="match status" value="1"/>
</dbReference>
<dbReference type="Proteomes" id="UP001652740">
    <property type="component" value="Unplaced"/>
</dbReference>
<evidence type="ECO:0000313" key="3">
    <source>
        <dbReference type="RefSeq" id="XP_052747948.1"/>
    </source>
</evidence>
<reference evidence="3" key="1">
    <citation type="submission" date="2025-08" db="UniProtKB">
        <authorList>
            <consortium name="RefSeq"/>
        </authorList>
    </citation>
    <scope>IDENTIFICATION</scope>
    <source>
        <tissue evidence="3">Whole larvae</tissue>
    </source>
</reference>
<evidence type="ECO:0000313" key="2">
    <source>
        <dbReference type="Proteomes" id="UP001652740"/>
    </source>
</evidence>
<dbReference type="RefSeq" id="XP_052747948.1">
    <property type="nucleotide sequence ID" value="XM_052891988.1"/>
</dbReference>
<dbReference type="SUPFAM" id="SSF50494">
    <property type="entry name" value="Trypsin-like serine proteases"/>
    <property type="match status" value="1"/>
</dbReference>
<dbReference type="InterPro" id="IPR009003">
    <property type="entry name" value="Peptidase_S1_PA"/>
</dbReference>
<protein>
    <submittedName>
        <fullName evidence="3">Uncharacterized protein LOC116413548</fullName>
    </submittedName>
</protein>
<dbReference type="InterPro" id="IPR001254">
    <property type="entry name" value="Trypsin_dom"/>
</dbReference>
<sequence>MYSSVKCDDHYYKLYQTNSPSKSSLNETFFSSLESYQVDAQPVSELQYPWIARVIHSRSELKPHMCTAVCVEERIFITAARCIYSLKVNHTTLVYQQQRLPALTFVIPSEASKQAFDDIGFVVVEGDFRGPWKFIKLFDGVNRTDDNFEWFENLDLSGLDYKVIGYATQKGIHRIKAADRKYDLTELKITIDLKICTTILTYYNRVKGFHVPCYHSCTLQQFKQKDKQCKKYHGVEGGAVLDTRTNKLFGIATWGPYFYKYELPVGFSVPNSDSFFKDYTCARLIRNDNSVLTMSGYYQSICGDV</sequence>
<proteinExistence type="predicted"/>
<evidence type="ECO:0000259" key="1">
    <source>
        <dbReference type="Pfam" id="PF00089"/>
    </source>
</evidence>
<organism evidence="2 3">
    <name type="scientific">Galleria mellonella</name>
    <name type="common">Greater wax moth</name>
    <dbReference type="NCBI Taxonomy" id="7137"/>
    <lineage>
        <taxon>Eukaryota</taxon>
        <taxon>Metazoa</taxon>
        <taxon>Ecdysozoa</taxon>
        <taxon>Arthropoda</taxon>
        <taxon>Hexapoda</taxon>
        <taxon>Insecta</taxon>
        <taxon>Pterygota</taxon>
        <taxon>Neoptera</taxon>
        <taxon>Endopterygota</taxon>
        <taxon>Lepidoptera</taxon>
        <taxon>Glossata</taxon>
        <taxon>Ditrysia</taxon>
        <taxon>Pyraloidea</taxon>
        <taxon>Pyralidae</taxon>
        <taxon>Galleriinae</taxon>
        <taxon>Galleria</taxon>
    </lineage>
</organism>
<dbReference type="InterPro" id="IPR043504">
    <property type="entry name" value="Peptidase_S1_PA_chymotrypsin"/>
</dbReference>
<dbReference type="GeneID" id="116413548"/>
<keyword evidence="2" id="KW-1185">Reference proteome</keyword>
<accession>A0ABM3M946</accession>
<name>A0ABM3M946_GALME</name>
<dbReference type="Pfam" id="PF00089">
    <property type="entry name" value="Trypsin"/>
    <property type="match status" value="1"/>
</dbReference>